<keyword evidence="6" id="KW-0812">Transmembrane</keyword>
<keyword evidence="3 4" id="KW-0326">Glycosidase</keyword>
<evidence type="ECO:0000313" key="8">
    <source>
        <dbReference type="Proteomes" id="UP001291623"/>
    </source>
</evidence>
<dbReference type="GO" id="GO:0005987">
    <property type="term" value="P:sucrose catabolic process"/>
    <property type="evidence" value="ECO:0007669"/>
    <property type="project" value="TreeGrafter"/>
</dbReference>
<gene>
    <name evidence="7" type="ORF">RND71_036834</name>
</gene>
<protein>
    <recommendedName>
        <fullName evidence="4">Alkaline/neutral invertase</fullName>
        <ecNumber evidence="4">3.2.1.26</ecNumber>
    </recommendedName>
</protein>
<feature type="compositionally biased region" description="Polar residues" evidence="5">
    <location>
        <begin position="102"/>
        <end position="112"/>
    </location>
</feature>
<keyword evidence="6" id="KW-0472">Membrane</keyword>
<feature type="compositionally biased region" description="Basic and acidic residues" evidence="5">
    <location>
        <begin position="290"/>
        <end position="299"/>
    </location>
</feature>
<feature type="region of interest" description="Disordered" evidence="5">
    <location>
        <begin position="76"/>
        <end position="112"/>
    </location>
</feature>
<dbReference type="GO" id="GO:0033926">
    <property type="term" value="F:endo-alpha-N-acetylgalactosaminidase activity"/>
    <property type="evidence" value="ECO:0007669"/>
    <property type="project" value="UniProtKB-UniRule"/>
</dbReference>
<dbReference type="GO" id="GO:0004575">
    <property type="term" value="F:sucrose alpha-glucosidase activity"/>
    <property type="evidence" value="ECO:0007669"/>
    <property type="project" value="TreeGrafter"/>
</dbReference>
<accession>A0AAE1R1W7</accession>
<dbReference type="EMBL" id="JAVYJV010000020">
    <property type="protein sequence ID" value="KAK4343740.1"/>
    <property type="molecule type" value="Genomic_DNA"/>
</dbReference>
<dbReference type="PANTHER" id="PTHR31916">
    <property type="match status" value="1"/>
</dbReference>
<keyword evidence="1 4" id="KW-0378">Hydrolase</keyword>
<proteinExistence type="inferred from homology"/>
<keyword evidence="6" id="KW-1133">Transmembrane helix</keyword>
<dbReference type="EC" id="3.2.1.26" evidence="4"/>
<organism evidence="7 8">
    <name type="scientific">Anisodus tanguticus</name>
    <dbReference type="NCBI Taxonomy" id="243964"/>
    <lineage>
        <taxon>Eukaryota</taxon>
        <taxon>Viridiplantae</taxon>
        <taxon>Streptophyta</taxon>
        <taxon>Embryophyta</taxon>
        <taxon>Tracheophyta</taxon>
        <taxon>Spermatophyta</taxon>
        <taxon>Magnoliopsida</taxon>
        <taxon>eudicotyledons</taxon>
        <taxon>Gunneridae</taxon>
        <taxon>Pentapetalae</taxon>
        <taxon>asterids</taxon>
        <taxon>lamiids</taxon>
        <taxon>Solanales</taxon>
        <taxon>Solanaceae</taxon>
        <taxon>Solanoideae</taxon>
        <taxon>Hyoscyameae</taxon>
        <taxon>Anisodus</taxon>
    </lineage>
</organism>
<evidence type="ECO:0000256" key="4">
    <source>
        <dbReference type="RuleBase" id="RU367047"/>
    </source>
</evidence>
<dbReference type="PANTHER" id="PTHR31916:SF42">
    <property type="entry name" value="ALKALINE_NEUTRAL INVERTASE"/>
    <property type="match status" value="1"/>
</dbReference>
<comment type="catalytic activity">
    <reaction evidence="4">
        <text>Hydrolysis of terminal non-reducing beta-D-fructofuranoside residues in beta-D-fructofuranosides.</text>
        <dbReference type="EC" id="3.2.1.26"/>
    </reaction>
</comment>
<reference evidence="7" key="1">
    <citation type="submission" date="2023-12" db="EMBL/GenBank/DDBJ databases">
        <title>Genome assembly of Anisodus tanguticus.</title>
        <authorList>
            <person name="Wang Y.-J."/>
        </authorList>
    </citation>
    <scope>NUCLEOTIDE SEQUENCE</scope>
    <source>
        <strain evidence="7">KB-2021</strain>
        <tissue evidence="7">Leaf</tissue>
    </source>
</reference>
<comment type="function">
    <text evidence="4">Invertase that cleaves sucrose into glucose and fructose.</text>
</comment>
<name>A0AAE1R1W7_9SOLA</name>
<evidence type="ECO:0000256" key="2">
    <source>
        <dbReference type="ARBA" id="ARBA00023277"/>
    </source>
</evidence>
<sequence>MNLKDDIVNEHWTMTRLVFLDKLECLDFERVGSNPSSHLDAVKSVLGTNWPMVIGDDRDIILKTLKVSRIREGAEIVQNDDQGDPSKNTTQRGEVTHMSHPRNGSQTKVTSQQATVNVANKFKNLQERLSGQTSTYLSSNRVHRPLNIDPQMFRIANTHPPHRFWVHLAASIISPLLLLVYAATSSLNILYHVLPHPIIGEAWEALRLSIVQFHRQPVGTVAVDNYTDELKYDQVFVRDFVPSALSCLMNDQPNSQEFSYENLRPPIMVEEDRPVLLPEYTRYNSDEGDSQDKGDRIADDYEGLPCDSRLPMHGKMAGSPQQSTLDQGSHVGLRWGSRASESQGQSNAVQSRTLCRQCGRLHAG</sequence>
<keyword evidence="8" id="KW-1185">Reference proteome</keyword>
<feature type="transmembrane region" description="Helical" evidence="6">
    <location>
        <begin position="164"/>
        <end position="183"/>
    </location>
</feature>
<keyword evidence="2 4" id="KW-0119">Carbohydrate metabolism</keyword>
<evidence type="ECO:0000256" key="1">
    <source>
        <dbReference type="ARBA" id="ARBA00022801"/>
    </source>
</evidence>
<evidence type="ECO:0000313" key="7">
    <source>
        <dbReference type="EMBL" id="KAK4343740.1"/>
    </source>
</evidence>
<dbReference type="Pfam" id="PF12899">
    <property type="entry name" value="Glyco_hydro_100"/>
    <property type="match status" value="1"/>
</dbReference>
<dbReference type="InterPro" id="IPR024746">
    <property type="entry name" value="Glyco_hydro_100"/>
</dbReference>
<comment type="similarity">
    <text evidence="4">Belongs to the glycosyl hydrolase 100 family.</text>
</comment>
<evidence type="ECO:0000256" key="3">
    <source>
        <dbReference type="ARBA" id="ARBA00023295"/>
    </source>
</evidence>
<dbReference type="Proteomes" id="UP001291623">
    <property type="component" value="Unassembled WGS sequence"/>
</dbReference>
<comment type="caution">
    <text evidence="7">The sequence shown here is derived from an EMBL/GenBank/DDBJ whole genome shotgun (WGS) entry which is preliminary data.</text>
</comment>
<evidence type="ECO:0000256" key="6">
    <source>
        <dbReference type="SAM" id="Phobius"/>
    </source>
</evidence>
<feature type="region of interest" description="Disordered" evidence="5">
    <location>
        <begin position="281"/>
        <end position="330"/>
    </location>
</feature>
<evidence type="ECO:0000256" key="5">
    <source>
        <dbReference type="SAM" id="MobiDB-lite"/>
    </source>
</evidence>
<dbReference type="AlphaFoldDB" id="A0AAE1R1W7"/>